<keyword evidence="5" id="KW-0460">Magnesium</keyword>
<gene>
    <name evidence="9" type="ORF">AOC05_08945</name>
</gene>
<dbReference type="InterPro" id="IPR000477">
    <property type="entry name" value="RT_dom"/>
</dbReference>
<sequence>MLARTPHPSPEAVSTALADAFLAAEQWNAEALARAGNHTCGSPRRWITTLAAHIVASYPRPPVDAPRELAAVVRQSKPFTRALARASRTGKPLPLKHYTLDPAVARHSPLDVPDIGNLSELARLLGITPGELEWFADPKHLNRNAAPILAHYRYVWHTRPGRVPRLLEVPAPRLRALQRVVLSQLLCPIPPHPAAHGFVPGRSAVTGAGAHTGKLVVVNLDLATFFAKVTAGRVFGVMRQAGYAEAVAHRLTGLCTHRVPARVLSQMPPGGDPADRFALRQALALPHLPQGAPTSPMLANLAVRRMDSRLAGWARRFDAGYTRYADDLAFSGGRDLARGADAFIAGVGRIVADEGHRLNHRKTRVRGASARQSVTGVVVNAHPNVRRTDIDRLKAILHNCATYGPSSQNLEGHAEFQAQLLGRIAWVAGVNPHRGAQLRAVYRRISW</sequence>
<dbReference type="PANTHER" id="PTHR34047:SF7">
    <property type="entry name" value="RNA-DIRECTED DNA POLYMERASE"/>
    <property type="match status" value="1"/>
</dbReference>
<keyword evidence="4" id="KW-0479">Metal-binding</keyword>
<dbReference type="EMBL" id="CP012677">
    <property type="protein sequence ID" value="ALE94113.1"/>
    <property type="molecule type" value="Genomic_DNA"/>
</dbReference>
<evidence type="ECO:0000256" key="4">
    <source>
        <dbReference type="ARBA" id="ARBA00022723"/>
    </source>
</evidence>
<evidence type="ECO:0000256" key="6">
    <source>
        <dbReference type="ARBA" id="ARBA00022918"/>
    </source>
</evidence>
<evidence type="ECO:0000256" key="2">
    <source>
        <dbReference type="ARBA" id="ARBA00022679"/>
    </source>
</evidence>
<dbReference type="GO" id="GO:0003964">
    <property type="term" value="F:RNA-directed DNA polymerase activity"/>
    <property type="evidence" value="ECO:0007669"/>
    <property type="project" value="UniProtKB-KW"/>
</dbReference>
<proteinExistence type="predicted"/>
<dbReference type="PROSITE" id="PS50878">
    <property type="entry name" value="RT_POL"/>
    <property type="match status" value="1"/>
</dbReference>
<dbReference type="PRINTS" id="PR00866">
    <property type="entry name" value="RNADNAPOLMS"/>
</dbReference>
<dbReference type="KEGG" id="aaq:AOC05_08945"/>
<dbReference type="PATRIC" id="fig|656366.3.peg.1944"/>
<dbReference type="AlphaFoldDB" id="A0A0M4RSN6"/>
<name>A0A0M4RSN6_9MICC</name>
<evidence type="ECO:0000256" key="7">
    <source>
        <dbReference type="ARBA" id="ARBA00048173"/>
    </source>
</evidence>
<comment type="catalytic activity">
    <reaction evidence="7">
        <text>DNA(n) + a 2'-deoxyribonucleoside 5'-triphosphate = DNA(n+1) + diphosphate</text>
        <dbReference type="Rhea" id="RHEA:22508"/>
        <dbReference type="Rhea" id="RHEA-COMP:17339"/>
        <dbReference type="Rhea" id="RHEA-COMP:17340"/>
        <dbReference type="ChEBI" id="CHEBI:33019"/>
        <dbReference type="ChEBI" id="CHEBI:61560"/>
        <dbReference type="ChEBI" id="CHEBI:173112"/>
        <dbReference type="EC" id="2.7.7.49"/>
    </reaction>
</comment>
<dbReference type="Proteomes" id="UP000062833">
    <property type="component" value="Chromosome"/>
</dbReference>
<feature type="domain" description="Reverse transcriptase" evidence="8">
    <location>
        <begin position="138"/>
        <end position="379"/>
    </location>
</feature>
<dbReference type="InterPro" id="IPR051083">
    <property type="entry name" value="GrpII_Intron_Splice-Mob/Def"/>
</dbReference>
<dbReference type="EC" id="2.7.7.49" evidence="1"/>
<dbReference type="GO" id="GO:0003723">
    <property type="term" value="F:RNA binding"/>
    <property type="evidence" value="ECO:0007669"/>
    <property type="project" value="InterPro"/>
</dbReference>
<dbReference type="PANTHER" id="PTHR34047">
    <property type="entry name" value="NUCLEAR INTRON MATURASE 1, MITOCHONDRIAL-RELATED"/>
    <property type="match status" value="1"/>
</dbReference>
<evidence type="ECO:0000256" key="5">
    <source>
        <dbReference type="ARBA" id="ARBA00022842"/>
    </source>
</evidence>
<keyword evidence="3" id="KW-0548">Nucleotidyltransferase</keyword>
<keyword evidence="2" id="KW-0808">Transferase</keyword>
<dbReference type="Pfam" id="PF00078">
    <property type="entry name" value="RVT_1"/>
    <property type="match status" value="1"/>
</dbReference>
<keyword evidence="6" id="KW-0695">RNA-directed DNA polymerase</keyword>
<evidence type="ECO:0000313" key="9">
    <source>
        <dbReference type="EMBL" id="ALE94113.1"/>
    </source>
</evidence>
<dbReference type="CDD" id="cd03487">
    <property type="entry name" value="RT_Bac_retron_II"/>
    <property type="match status" value="1"/>
</dbReference>
<evidence type="ECO:0000259" key="8">
    <source>
        <dbReference type="PROSITE" id="PS50878"/>
    </source>
</evidence>
<dbReference type="InterPro" id="IPR000123">
    <property type="entry name" value="Reverse_transcriptase_msDNA"/>
</dbReference>
<evidence type="ECO:0000256" key="1">
    <source>
        <dbReference type="ARBA" id="ARBA00012493"/>
    </source>
</evidence>
<keyword evidence="10" id="KW-1185">Reference proteome</keyword>
<organism evidence="9 10">
    <name type="scientific">Arthrobacter alpinus</name>
    <dbReference type="NCBI Taxonomy" id="656366"/>
    <lineage>
        <taxon>Bacteria</taxon>
        <taxon>Bacillati</taxon>
        <taxon>Actinomycetota</taxon>
        <taxon>Actinomycetes</taxon>
        <taxon>Micrococcales</taxon>
        <taxon>Micrococcaceae</taxon>
        <taxon>Arthrobacter</taxon>
    </lineage>
</organism>
<reference evidence="10" key="1">
    <citation type="submission" date="2015-09" db="EMBL/GenBank/DDBJ databases">
        <title>Complete genome of Arthrobacter alpinus strain R3.8.</title>
        <authorList>
            <person name="See-Too W.S."/>
            <person name="Chan K.G."/>
        </authorList>
    </citation>
    <scope>NUCLEOTIDE SEQUENCE [LARGE SCALE GENOMIC DNA]</scope>
    <source>
        <strain evidence="10">R3.8</strain>
    </source>
</reference>
<dbReference type="GO" id="GO:0046872">
    <property type="term" value="F:metal ion binding"/>
    <property type="evidence" value="ECO:0007669"/>
    <property type="project" value="UniProtKB-KW"/>
</dbReference>
<accession>A0A0M4RSN6</accession>
<evidence type="ECO:0000313" key="10">
    <source>
        <dbReference type="Proteomes" id="UP000062833"/>
    </source>
</evidence>
<protein>
    <recommendedName>
        <fullName evidence="1">RNA-directed DNA polymerase</fullName>
        <ecNumber evidence="1">2.7.7.49</ecNumber>
    </recommendedName>
</protein>
<evidence type="ECO:0000256" key="3">
    <source>
        <dbReference type="ARBA" id="ARBA00022695"/>
    </source>
</evidence>